<feature type="transmembrane region" description="Helical" evidence="1">
    <location>
        <begin position="355"/>
        <end position="372"/>
    </location>
</feature>
<feature type="transmembrane region" description="Helical" evidence="1">
    <location>
        <begin position="297"/>
        <end position="317"/>
    </location>
</feature>
<organism evidence="2 3">
    <name type="scientific">Gallintestinimicrobium propionicum</name>
    <dbReference type="NCBI Taxonomy" id="2981770"/>
    <lineage>
        <taxon>Bacteria</taxon>
        <taxon>Bacillati</taxon>
        <taxon>Bacillota</taxon>
        <taxon>Clostridia</taxon>
        <taxon>Lachnospirales</taxon>
        <taxon>Lachnospiraceae</taxon>
        <taxon>Gallintestinimicrobium</taxon>
    </lineage>
</organism>
<feature type="transmembrane region" description="Helical" evidence="1">
    <location>
        <begin position="442"/>
        <end position="460"/>
    </location>
</feature>
<feature type="transmembrane region" description="Helical" evidence="1">
    <location>
        <begin position="387"/>
        <end position="406"/>
    </location>
</feature>
<feature type="transmembrane region" description="Helical" evidence="1">
    <location>
        <begin position="559"/>
        <end position="577"/>
    </location>
</feature>
<evidence type="ECO:0000313" key="2">
    <source>
        <dbReference type="EMBL" id="MCC2166571.1"/>
    </source>
</evidence>
<feature type="transmembrane region" description="Helical" evidence="1">
    <location>
        <begin position="256"/>
        <end position="276"/>
    </location>
</feature>
<feature type="transmembrane region" description="Helical" evidence="1">
    <location>
        <begin position="418"/>
        <end position="436"/>
    </location>
</feature>
<feature type="transmembrane region" description="Helical" evidence="1">
    <location>
        <begin position="802"/>
        <end position="824"/>
    </location>
</feature>
<dbReference type="AlphaFoldDB" id="A0AAE3ATK5"/>
<protein>
    <submittedName>
        <fullName evidence="2">O-antigen ligase family protein</fullName>
    </submittedName>
</protein>
<feature type="transmembrane region" description="Helical" evidence="1">
    <location>
        <begin position="499"/>
        <end position="526"/>
    </location>
</feature>
<keyword evidence="1" id="KW-0812">Transmembrane</keyword>
<feature type="transmembrane region" description="Helical" evidence="1">
    <location>
        <begin position="183"/>
        <end position="207"/>
    </location>
</feature>
<dbReference type="PANTHER" id="PTHR37422:SF13">
    <property type="entry name" value="LIPOPOLYSACCHARIDE BIOSYNTHESIS PROTEIN PA4999-RELATED"/>
    <property type="match status" value="1"/>
</dbReference>
<feature type="transmembrane region" description="Helical" evidence="1">
    <location>
        <begin position="583"/>
        <end position="602"/>
    </location>
</feature>
<name>A0AAE3ATK5_9FIRM</name>
<gene>
    <name evidence="2" type="ORF">LKD45_02455</name>
</gene>
<keyword evidence="2" id="KW-0436">Ligase</keyword>
<sequence>MNRKIKAYQAIIYIVLFYLAAVLFLLGPGKLLEKDRLLAGAENPVGTVEVREDQQVQQVLIAEGDYLRYLELYVTSPKSAGEYYHLLVYDENNEMLINRDFELKADEVPGFVRIPLGIDTTRGTAYVWQLQGKSEPLELSYENTGETGLTCFGSYYVLADSTSTQMETQNIVMRLVYTDKPSAAVMTILKTILCVVAAAFILAAVYLSPKQPKLNNKITWRFVHWVTAGPLITVGTAVLLWEVYGRRAFGGKPDDLIVYGLGIGLFFAFSAWVLFSRRGSKYHPPFEEMLTEQGMDWLQAAAFAGVLLGGIHYMNALYQNQQNLAYREVLSWAAFLILTMVSPAVLFSKKGGRRALIGLIAGGIWYVVQSLTQKEALQTNELLGKQIFLEGLIVFFFVLILAELAARIRAKKLVEGSVNRVYTAVLFGFMALLVIFRNTRLWPIYLAVVFALYYVFYLGWNKKKHLLNNFCNGVMLNFALAVVFAFARRPFRAWVYSRYNFVFHTVTITATYLTLVLCVLTVRLFVKLSEGMPQNSTKNAKGMKHKPLRKKDAKNSCPADLWGTFLLYGIAVSLLFLTLSRTGYLAVLVMTAVLLIFVPVFVYRQKIREIFRALVYMIAAFVICLPMTYSGIRLLPALYNDPYLYEIEDSASAIHKDDPKDSDAYMSVSYFKYVIENKLLSDASELTEQTELFCNAVTGKPSVKNDVLVASAQDEAGMSDAEDFSNGRLEIFRSYMDNWNATGHTEMGVLLPDGSISVHAHNTYLQVIHDHGLIVGIYFLCFGAGSICLMFAYAIKKIREDAYAVLPLAVMLGFCVAGLVEWLFHPCNPLGFSAMALLAPLMSFCPRRHAA</sequence>
<feature type="transmembrane region" description="Helical" evidence="1">
    <location>
        <begin position="614"/>
        <end position="632"/>
    </location>
</feature>
<comment type="caution">
    <text evidence="2">The sequence shown here is derived from an EMBL/GenBank/DDBJ whole genome shotgun (WGS) entry which is preliminary data.</text>
</comment>
<dbReference type="InterPro" id="IPR051533">
    <property type="entry name" value="WaaL-like"/>
</dbReference>
<proteinExistence type="predicted"/>
<dbReference type="EMBL" id="JAJEQF010000003">
    <property type="protein sequence ID" value="MCC2166571.1"/>
    <property type="molecule type" value="Genomic_DNA"/>
</dbReference>
<keyword evidence="1" id="KW-1133">Transmembrane helix</keyword>
<feature type="transmembrane region" description="Helical" evidence="1">
    <location>
        <begin position="773"/>
        <end position="795"/>
    </location>
</feature>
<keyword evidence="3" id="KW-1185">Reference proteome</keyword>
<feature type="transmembrane region" description="Helical" evidence="1">
    <location>
        <begin position="329"/>
        <end position="348"/>
    </location>
</feature>
<evidence type="ECO:0000256" key="1">
    <source>
        <dbReference type="SAM" id="Phobius"/>
    </source>
</evidence>
<evidence type="ECO:0000313" key="3">
    <source>
        <dbReference type="Proteomes" id="UP001199355"/>
    </source>
</evidence>
<feature type="transmembrane region" description="Helical" evidence="1">
    <location>
        <begin position="219"/>
        <end position="244"/>
    </location>
</feature>
<dbReference type="Proteomes" id="UP001199355">
    <property type="component" value="Unassembled WGS sequence"/>
</dbReference>
<accession>A0AAE3ATK5</accession>
<keyword evidence="1" id="KW-0472">Membrane</keyword>
<feature type="transmembrane region" description="Helical" evidence="1">
    <location>
        <begin position="7"/>
        <end position="27"/>
    </location>
</feature>
<dbReference type="RefSeq" id="WP_308727657.1">
    <property type="nucleotide sequence ID" value="NZ_JAJEQF010000003.1"/>
</dbReference>
<dbReference type="GO" id="GO:0016874">
    <property type="term" value="F:ligase activity"/>
    <property type="evidence" value="ECO:0007669"/>
    <property type="project" value="UniProtKB-KW"/>
</dbReference>
<dbReference type="PANTHER" id="PTHR37422">
    <property type="entry name" value="TEICHURONIC ACID BIOSYNTHESIS PROTEIN TUAE"/>
    <property type="match status" value="1"/>
</dbReference>
<feature type="transmembrane region" description="Helical" evidence="1">
    <location>
        <begin position="467"/>
        <end position="487"/>
    </location>
</feature>
<reference evidence="2 3" key="1">
    <citation type="submission" date="2021-10" db="EMBL/GenBank/DDBJ databases">
        <title>Anaerobic single-cell dispensing facilitates the cultivation of human gut bacteria.</title>
        <authorList>
            <person name="Afrizal A."/>
        </authorList>
    </citation>
    <scope>NUCLEOTIDE SEQUENCE [LARGE SCALE GENOMIC DNA]</scope>
    <source>
        <strain evidence="2 3">CLA-AA-H244</strain>
    </source>
</reference>